<evidence type="ECO:0008006" key="5">
    <source>
        <dbReference type="Google" id="ProtNLM"/>
    </source>
</evidence>
<sequence length="144" mass="15994">MSYTPFFLVNAVLGAIAVTVGLWFLQGDLSSAVTIILIVGLTILYAKVCPSTAHVWMWSTLLLGLESLAWPFQMLGELQQFGPEPPIEEMSKVFTAVLFGLFSGIFWLTFAYGVYRRTQPKVESSSSGEPLTSNQAKAQRKKRR</sequence>
<feature type="region of interest" description="Disordered" evidence="1">
    <location>
        <begin position="122"/>
        <end position="144"/>
    </location>
</feature>
<evidence type="ECO:0000256" key="2">
    <source>
        <dbReference type="SAM" id="Phobius"/>
    </source>
</evidence>
<feature type="compositionally biased region" description="Polar residues" evidence="1">
    <location>
        <begin position="122"/>
        <end position="137"/>
    </location>
</feature>
<keyword evidence="2" id="KW-0812">Transmembrane</keyword>
<feature type="transmembrane region" description="Helical" evidence="2">
    <location>
        <begin position="55"/>
        <end position="73"/>
    </location>
</feature>
<name>A0ABU3KA94_9BACT</name>
<keyword evidence="2" id="KW-0472">Membrane</keyword>
<feature type="transmembrane region" description="Helical" evidence="2">
    <location>
        <begin position="7"/>
        <end position="25"/>
    </location>
</feature>
<gene>
    <name evidence="3" type="ORF">PPG34_13600</name>
</gene>
<dbReference type="Proteomes" id="UP001250932">
    <property type="component" value="Unassembled WGS sequence"/>
</dbReference>
<accession>A0ABU3KA94</accession>
<keyword evidence="2" id="KW-1133">Transmembrane helix</keyword>
<proteinExistence type="predicted"/>
<evidence type="ECO:0000313" key="3">
    <source>
        <dbReference type="EMBL" id="MDT7043390.1"/>
    </source>
</evidence>
<evidence type="ECO:0000313" key="4">
    <source>
        <dbReference type="Proteomes" id="UP001250932"/>
    </source>
</evidence>
<organism evidence="3 4">
    <name type="scientific">Candidatus Nitronereus thalassa</name>
    <dbReference type="NCBI Taxonomy" id="3020898"/>
    <lineage>
        <taxon>Bacteria</taxon>
        <taxon>Pseudomonadati</taxon>
        <taxon>Nitrospirota</taxon>
        <taxon>Nitrospiria</taxon>
        <taxon>Nitrospirales</taxon>
        <taxon>Nitrospiraceae</taxon>
        <taxon>Candidatus Nitronereus</taxon>
    </lineage>
</organism>
<comment type="caution">
    <text evidence="3">The sequence shown here is derived from an EMBL/GenBank/DDBJ whole genome shotgun (WGS) entry which is preliminary data.</text>
</comment>
<feature type="transmembrane region" description="Helical" evidence="2">
    <location>
        <begin position="31"/>
        <end position="48"/>
    </location>
</feature>
<keyword evidence="4" id="KW-1185">Reference proteome</keyword>
<protein>
    <recommendedName>
        <fullName evidence="5">Transmembrane protein</fullName>
    </recommendedName>
</protein>
<dbReference type="RefSeq" id="WP_313833957.1">
    <property type="nucleotide sequence ID" value="NZ_JAQOUE010000001.1"/>
</dbReference>
<dbReference type="EMBL" id="JAQOUE010000001">
    <property type="protein sequence ID" value="MDT7043390.1"/>
    <property type="molecule type" value="Genomic_DNA"/>
</dbReference>
<feature type="transmembrane region" description="Helical" evidence="2">
    <location>
        <begin position="93"/>
        <end position="115"/>
    </location>
</feature>
<evidence type="ECO:0000256" key="1">
    <source>
        <dbReference type="SAM" id="MobiDB-lite"/>
    </source>
</evidence>
<reference evidence="3 4" key="1">
    <citation type="journal article" date="2023" name="ISME J.">
        <title>Cultivation and genomic characterization of novel and ubiquitous marine nitrite-oxidizing bacteria from the Nitrospirales.</title>
        <authorList>
            <person name="Mueller A.J."/>
            <person name="Daebeler A."/>
            <person name="Herbold C.W."/>
            <person name="Kirkegaard R.H."/>
            <person name="Daims H."/>
        </authorList>
    </citation>
    <scope>NUCLEOTIDE SEQUENCE [LARGE SCALE GENOMIC DNA]</scope>
    <source>
        <strain evidence="3 4">EB</strain>
    </source>
</reference>